<evidence type="ECO:0000256" key="1">
    <source>
        <dbReference type="SAM" id="MobiDB-lite"/>
    </source>
</evidence>
<reference evidence="2" key="1">
    <citation type="submission" date="2023-10" db="EMBL/GenBank/DDBJ databases">
        <authorList>
            <person name="Noh H."/>
        </authorList>
    </citation>
    <scope>NUCLEOTIDE SEQUENCE</scope>
    <source>
        <strain evidence="2">DUCC4014</strain>
    </source>
</reference>
<feature type="compositionally biased region" description="Polar residues" evidence="1">
    <location>
        <begin position="194"/>
        <end position="204"/>
    </location>
</feature>
<feature type="region of interest" description="Disordered" evidence="1">
    <location>
        <begin position="183"/>
        <end position="212"/>
    </location>
</feature>
<keyword evidence="3" id="KW-1185">Reference proteome</keyword>
<dbReference type="RefSeq" id="XP_062631990.1">
    <property type="nucleotide sequence ID" value="XM_062776006.1"/>
</dbReference>
<evidence type="ECO:0000313" key="3">
    <source>
        <dbReference type="Proteomes" id="UP000827549"/>
    </source>
</evidence>
<accession>A0AAF1BRK4</accession>
<feature type="region of interest" description="Disordered" evidence="1">
    <location>
        <begin position="1"/>
        <end position="28"/>
    </location>
</feature>
<dbReference type="Proteomes" id="UP000827549">
    <property type="component" value="Chromosome 7"/>
</dbReference>
<protein>
    <submittedName>
        <fullName evidence="2">Uncharacterized protein</fullName>
    </submittedName>
</protein>
<dbReference type="AlphaFoldDB" id="A0AAF1BRK4"/>
<proteinExistence type="predicted"/>
<feature type="region of interest" description="Disordered" evidence="1">
    <location>
        <begin position="292"/>
        <end position="332"/>
    </location>
</feature>
<feature type="compositionally biased region" description="Pro residues" evidence="1">
    <location>
        <begin position="1"/>
        <end position="19"/>
    </location>
</feature>
<sequence length="332" mass="36675">MSVTLPPPPNRSPLPPRSPLPARRPLTNRELIEREVERQLHSMAWGYEPSDPLDLAGSTAKEFITAFGTLLVVHSDRFEAIVKRRAEAEKAKGTIPASRVQTFDSVMRRQVVQHFYSLIATLPGYVSHLHSILLHHVWREDGLDPILAQLDALDVKYECDLEESAQHFVCRLNNRISKFTGRDGRERDVGHRVGQTQRTKATSSKGEHRVEPYERARAKKYEGGLLDRIAARGEENMDLDDMVGDLLGRIAPLDNDNLGSQPNGGELLGRIAPLRDGGDHMAAQPKVGGLLGRITPLGDGNKVLQPKTPNGRRGPKVGPKAYKAEGEAPVDA</sequence>
<dbReference type="GeneID" id="87812614"/>
<evidence type="ECO:0000313" key="2">
    <source>
        <dbReference type="EMBL" id="WOO85964.1"/>
    </source>
</evidence>
<gene>
    <name evidence="2" type="ORF">LOC62_07G009453</name>
</gene>
<dbReference type="EMBL" id="CP086720">
    <property type="protein sequence ID" value="WOO85964.1"/>
    <property type="molecule type" value="Genomic_DNA"/>
</dbReference>
<organism evidence="2 3">
    <name type="scientific">Vanrija pseudolonga</name>
    <dbReference type="NCBI Taxonomy" id="143232"/>
    <lineage>
        <taxon>Eukaryota</taxon>
        <taxon>Fungi</taxon>
        <taxon>Dikarya</taxon>
        <taxon>Basidiomycota</taxon>
        <taxon>Agaricomycotina</taxon>
        <taxon>Tremellomycetes</taxon>
        <taxon>Trichosporonales</taxon>
        <taxon>Trichosporonaceae</taxon>
        <taxon>Vanrija</taxon>
    </lineage>
</organism>
<name>A0AAF1BRK4_9TREE</name>